<proteinExistence type="predicted"/>
<name>A0ABN9QJT2_9DINO</name>
<evidence type="ECO:0000313" key="2">
    <source>
        <dbReference type="EMBL" id="CAK0803698.1"/>
    </source>
</evidence>
<comment type="caution">
    <text evidence="2">The sequence shown here is derived from an EMBL/GenBank/DDBJ whole genome shotgun (WGS) entry which is preliminary data.</text>
</comment>
<evidence type="ECO:0000313" key="3">
    <source>
        <dbReference type="Proteomes" id="UP001189429"/>
    </source>
</evidence>
<reference evidence="2" key="1">
    <citation type="submission" date="2023-10" db="EMBL/GenBank/DDBJ databases">
        <authorList>
            <person name="Chen Y."/>
            <person name="Shah S."/>
            <person name="Dougan E. K."/>
            <person name="Thang M."/>
            <person name="Chan C."/>
        </authorList>
    </citation>
    <scope>NUCLEOTIDE SEQUENCE [LARGE SCALE GENOMIC DNA]</scope>
</reference>
<sequence length="167" mass="18262">MCFHPTFLTDFLRGPIPDTQRLDFFETRPPTSRPLPPWPVFHPSIFFSWSRNPVRAPRGRGQNFVSIYSRRQMSGTSSDPLAASDVQLPVHADVGSVELDVSADCAELSLVAGAEAGSLRVPLPHRVDPSRAGPAKYHRTGAGWGSAVAQPRTSSRLVLELPRAAHI</sequence>
<feature type="region of interest" description="Disordered" evidence="1">
    <location>
        <begin position="125"/>
        <end position="147"/>
    </location>
</feature>
<organism evidence="2 3">
    <name type="scientific">Prorocentrum cordatum</name>
    <dbReference type="NCBI Taxonomy" id="2364126"/>
    <lineage>
        <taxon>Eukaryota</taxon>
        <taxon>Sar</taxon>
        <taxon>Alveolata</taxon>
        <taxon>Dinophyceae</taxon>
        <taxon>Prorocentrales</taxon>
        <taxon>Prorocentraceae</taxon>
        <taxon>Prorocentrum</taxon>
    </lineage>
</organism>
<dbReference type="Proteomes" id="UP001189429">
    <property type="component" value="Unassembled WGS sequence"/>
</dbReference>
<gene>
    <name evidence="2" type="ORF">PCOR1329_LOCUS10769</name>
</gene>
<dbReference type="EMBL" id="CAUYUJ010003067">
    <property type="protein sequence ID" value="CAK0803698.1"/>
    <property type="molecule type" value="Genomic_DNA"/>
</dbReference>
<evidence type="ECO:0008006" key="4">
    <source>
        <dbReference type="Google" id="ProtNLM"/>
    </source>
</evidence>
<accession>A0ABN9QJT2</accession>
<evidence type="ECO:0000256" key="1">
    <source>
        <dbReference type="SAM" id="MobiDB-lite"/>
    </source>
</evidence>
<protein>
    <recommendedName>
        <fullName evidence="4">PIH1D1/2/3 CS-like domain-containing protein</fullName>
    </recommendedName>
</protein>
<keyword evidence="3" id="KW-1185">Reference proteome</keyword>